<dbReference type="Pfam" id="PF09994">
    <property type="entry name" value="T6SS_Tle1-like_cat"/>
    <property type="match status" value="1"/>
</dbReference>
<name>A0ABZ2PHL1_9NOCA</name>
<reference evidence="3 4" key="1">
    <citation type="submission" date="2024-03" db="EMBL/GenBank/DDBJ databases">
        <title>Natural products discovery in diverse microorganisms through a two-stage MS feature dereplication strategy.</title>
        <authorList>
            <person name="Zhang R."/>
        </authorList>
    </citation>
    <scope>NUCLEOTIDE SEQUENCE [LARGE SCALE GENOMIC DNA]</scope>
    <source>
        <strain evidence="3 4">18930</strain>
    </source>
</reference>
<dbReference type="PANTHER" id="PTHR33840">
    <property type="match status" value="1"/>
</dbReference>
<gene>
    <name evidence="3" type="ORF">WDS16_25500</name>
</gene>
<dbReference type="Proteomes" id="UP001432000">
    <property type="component" value="Chromosome"/>
</dbReference>
<sequence length="424" mass="47498">MAESLGDTSKRLIVCCDGTWKRSDDRDVSNIEKIARAIDTRPTQGKPIQVVHYTAGVGTGATVMERGLGGALGLGLNISLIGAYRFLALNYLPGDEIFIFGFSRGAYTARSLVGMIDTIGLLTPEGVGKNKLREAISVYRGRAHPGEIDLPAEELVQKFRENCHPFDKVTVEFLGVFDTVGALGIPGITRRKHRFHCVAMPSSIRVHTARQALALHERRRAYTPAVWSQKGKKHDDLKQVWFDGVHSDIGGGYSESKFSDRTLLWMLNEAKLRGMRINDSSIVENLQLCREDPRHNTLTLGHKILNAFSWTREKLRLKSRLTGKFRNGFRVLETTSSNESGDPSIRIADVSRERRTERAEGAVRNPNYNKWVDLLKSRQIPECDRVEPTPEISADGQIVWKLPDPSSRHPEDPLQPMGAPERRP</sequence>
<proteinExistence type="predicted"/>
<dbReference type="EMBL" id="CP147846">
    <property type="protein sequence ID" value="WXG68504.1"/>
    <property type="molecule type" value="Genomic_DNA"/>
</dbReference>
<evidence type="ECO:0000256" key="1">
    <source>
        <dbReference type="SAM" id="MobiDB-lite"/>
    </source>
</evidence>
<protein>
    <submittedName>
        <fullName evidence="3">DUF2235 domain-containing protein</fullName>
    </submittedName>
</protein>
<evidence type="ECO:0000259" key="2">
    <source>
        <dbReference type="Pfam" id="PF09994"/>
    </source>
</evidence>
<evidence type="ECO:0000313" key="4">
    <source>
        <dbReference type="Proteomes" id="UP001432000"/>
    </source>
</evidence>
<dbReference type="RefSeq" id="WP_338888752.1">
    <property type="nucleotide sequence ID" value="NZ_CP147846.1"/>
</dbReference>
<dbReference type="PANTHER" id="PTHR33840:SF1">
    <property type="entry name" value="TLE1 PHOSPHOLIPASE DOMAIN-CONTAINING PROTEIN"/>
    <property type="match status" value="1"/>
</dbReference>
<keyword evidence="4" id="KW-1185">Reference proteome</keyword>
<evidence type="ECO:0000313" key="3">
    <source>
        <dbReference type="EMBL" id="WXG68504.1"/>
    </source>
</evidence>
<organism evidence="3 4">
    <name type="scientific">Rhodococcus sovatensis</name>
    <dbReference type="NCBI Taxonomy" id="1805840"/>
    <lineage>
        <taxon>Bacteria</taxon>
        <taxon>Bacillati</taxon>
        <taxon>Actinomycetota</taxon>
        <taxon>Actinomycetes</taxon>
        <taxon>Mycobacteriales</taxon>
        <taxon>Nocardiaceae</taxon>
        <taxon>Rhodococcus</taxon>
    </lineage>
</organism>
<feature type="region of interest" description="Disordered" evidence="1">
    <location>
        <begin position="382"/>
        <end position="424"/>
    </location>
</feature>
<feature type="domain" description="T6SS Phospholipase effector Tle1-like catalytic" evidence="2">
    <location>
        <begin position="10"/>
        <end position="269"/>
    </location>
</feature>
<accession>A0ABZ2PHL1</accession>
<dbReference type="InterPro" id="IPR018712">
    <property type="entry name" value="Tle1-like_cat"/>
</dbReference>